<dbReference type="RefSeq" id="WP_082723730.1">
    <property type="nucleotide sequence ID" value="NZ_JAJA02000001.1"/>
</dbReference>
<dbReference type="GO" id="GO:0016209">
    <property type="term" value="F:antioxidant activity"/>
    <property type="evidence" value="ECO:0007669"/>
    <property type="project" value="InterPro"/>
</dbReference>
<dbReference type="Pfam" id="PF00578">
    <property type="entry name" value="AhpC-TSA"/>
    <property type="match status" value="1"/>
</dbReference>
<dbReference type="SUPFAM" id="SSF52833">
    <property type="entry name" value="Thioredoxin-like"/>
    <property type="match status" value="1"/>
</dbReference>
<dbReference type="PANTHER" id="PTHR42852">
    <property type="entry name" value="THIOL:DISULFIDE INTERCHANGE PROTEIN DSBE"/>
    <property type="match status" value="1"/>
</dbReference>
<dbReference type="Proteomes" id="UP000023435">
    <property type="component" value="Unassembled WGS sequence"/>
</dbReference>
<organism evidence="4 5">
    <name type="scientific">Lysobacter capsici AZ78</name>
    <dbReference type="NCBI Taxonomy" id="1444315"/>
    <lineage>
        <taxon>Bacteria</taxon>
        <taxon>Pseudomonadati</taxon>
        <taxon>Pseudomonadota</taxon>
        <taxon>Gammaproteobacteria</taxon>
        <taxon>Lysobacterales</taxon>
        <taxon>Lysobacteraceae</taxon>
        <taxon>Lysobacter</taxon>
    </lineage>
</organism>
<dbReference type="PANTHER" id="PTHR42852:SF17">
    <property type="entry name" value="THIOREDOXIN-LIKE PROTEIN HI_1115"/>
    <property type="match status" value="1"/>
</dbReference>
<sequence length="229" mass="24034">MSSSVSGPRQIHAVVRGARADSASAARPARGVSLLLTLGLLLACALVLTLAWQLRELRQERRGLIERVNDPYVGMYVPKVALTALDGSVVVLGEPRADYQLLYFFSTTCPHCLASLPMVKTIAAQVPAASKGRAEIIGVASASAADAGAYARAHALAFPIVANSEVRTAMLFRAHSVPLLLVIDADGRVRHARMGVIDAAADLRAVLAALDEPKRPGGGAARVANKESP</sequence>
<feature type="domain" description="Thioredoxin" evidence="3">
    <location>
        <begin position="71"/>
        <end position="215"/>
    </location>
</feature>
<keyword evidence="5" id="KW-1185">Reference proteome</keyword>
<dbReference type="InterPro" id="IPR017937">
    <property type="entry name" value="Thioredoxin_CS"/>
</dbReference>
<dbReference type="InterPro" id="IPR000866">
    <property type="entry name" value="AhpC/TSA"/>
</dbReference>
<proteinExistence type="predicted"/>
<reference evidence="4 5" key="1">
    <citation type="journal article" date="2014" name="Genome Announc.">
        <title>Draft Genome Sequence of Lysobacter capsici AZ78, a Bacterium Antagonistic to Plant-Pathogenic Oomycetes.</title>
        <authorList>
            <person name="Puopolo G."/>
            <person name="Sonego P."/>
            <person name="Engelen K."/>
            <person name="Pertot I."/>
        </authorList>
    </citation>
    <scope>NUCLEOTIDE SEQUENCE [LARGE SCALE GENOMIC DNA]</scope>
    <source>
        <strain evidence="4 5">AZ78</strain>
    </source>
</reference>
<keyword evidence="2" id="KW-0472">Membrane</keyword>
<dbReference type="PROSITE" id="PS00194">
    <property type="entry name" value="THIOREDOXIN_1"/>
    <property type="match status" value="1"/>
</dbReference>
<dbReference type="Gene3D" id="3.40.30.10">
    <property type="entry name" value="Glutaredoxin"/>
    <property type="match status" value="1"/>
</dbReference>
<accession>A0A108UBR5</accession>
<keyword evidence="1" id="KW-0676">Redox-active center</keyword>
<dbReference type="InterPro" id="IPR036249">
    <property type="entry name" value="Thioredoxin-like_sf"/>
</dbReference>
<evidence type="ECO:0000256" key="1">
    <source>
        <dbReference type="ARBA" id="ARBA00023284"/>
    </source>
</evidence>
<dbReference type="InterPro" id="IPR013766">
    <property type="entry name" value="Thioredoxin_domain"/>
</dbReference>
<dbReference type="CDD" id="cd02966">
    <property type="entry name" value="TlpA_like_family"/>
    <property type="match status" value="1"/>
</dbReference>
<feature type="transmembrane region" description="Helical" evidence="2">
    <location>
        <begin position="32"/>
        <end position="52"/>
    </location>
</feature>
<gene>
    <name evidence="4" type="ORF">AZ78_3746</name>
</gene>
<keyword evidence="2" id="KW-1133">Transmembrane helix</keyword>
<evidence type="ECO:0000313" key="4">
    <source>
        <dbReference type="EMBL" id="KWS06192.1"/>
    </source>
</evidence>
<dbReference type="GO" id="GO:0015036">
    <property type="term" value="F:disulfide oxidoreductase activity"/>
    <property type="evidence" value="ECO:0007669"/>
    <property type="project" value="UniProtKB-ARBA"/>
</dbReference>
<keyword evidence="2" id="KW-0812">Transmembrane</keyword>
<evidence type="ECO:0000259" key="3">
    <source>
        <dbReference type="PROSITE" id="PS51352"/>
    </source>
</evidence>
<name>A0A108UBR5_9GAMM</name>
<comment type="caution">
    <text evidence="4">The sequence shown here is derived from an EMBL/GenBank/DDBJ whole genome shotgun (WGS) entry which is preliminary data.</text>
</comment>
<dbReference type="OrthoDB" id="462848at2"/>
<protein>
    <submittedName>
        <fullName evidence="4">Cytochrome C biogenesis protein</fullName>
    </submittedName>
</protein>
<dbReference type="InterPro" id="IPR050553">
    <property type="entry name" value="Thioredoxin_ResA/DsbE_sf"/>
</dbReference>
<evidence type="ECO:0000313" key="5">
    <source>
        <dbReference type="Proteomes" id="UP000023435"/>
    </source>
</evidence>
<dbReference type="PROSITE" id="PS51352">
    <property type="entry name" value="THIOREDOXIN_2"/>
    <property type="match status" value="1"/>
</dbReference>
<dbReference type="EMBL" id="JAJA02000001">
    <property type="protein sequence ID" value="KWS06192.1"/>
    <property type="molecule type" value="Genomic_DNA"/>
</dbReference>
<evidence type="ECO:0000256" key="2">
    <source>
        <dbReference type="SAM" id="Phobius"/>
    </source>
</evidence>
<dbReference type="AlphaFoldDB" id="A0A108UBR5"/>